<dbReference type="Pfam" id="PF01266">
    <property type="entry name" value="DAO"/>
    <property type="match status" value="1"/>
</dbReference>
<organism evidence="7 8">
    <name type="scientific">Caenorhabditis auriculariae</name>
    <dbReference type="NCBI Taxonomy" id="2777116"/>
    <lineage>
        <taxon>Eukaryota</taxon>
        <taxon>Metazoa</taxon>
        <taxon>Ecdysozoa</taxon>
        <taxon>Nematoda</taxon>
        <taxon>Chromadorea</taxon>
        <taxon>Rhabditida</taxon>
        <taxon>Rhabditina</taxon>
        <taxon>Rhabditomorpha</taxon>
        <taxon>Rhabditoidea</taxon>
        <taxon>Rhabditidae</taxon>
        <taxon>Peloderinae</taxon>
        <taxon>Caenorhabditis</taxon>
    </lineage>
</organism>
<protein>
    <recommendedName>
        <fullName evidence="6">FAD dependent oxidoreductase domain-containing protein</fullName>
    </recommendedName>
</protein>
<dbReference type="InterPro" id="IPR023209">
    <property type="entry name" value="DAO"/>
</dbReference>
<accession>A0A8S1H8Z3</accession>
<dbReference type="PANTHER" id="PTHR11530">
    <property type="entry name" value="D-AMINO ACID OXIDASE"/>
    <property type="match status" value="1"/>
</dbReference>
<evidence type="ECO:0000256" key="4">
    <source>
        <dbReference type="ARBA" id="ARBA00022827"/>
    </source>
</evidence>
<sequence length="358" mass="40796">MNKKTHDQNLISNAQNVISRPKKIAIIGEGVIGCSTALQIAESLPKAQITIFHDNPFEKSCSAGPAGLFRIDDEKYREYGRETFSWLAKLHREKKGSETGVKLLSGHIQSDSRERLEQQERAYGDIVYNFRWLTDRERTDLFQNSSKYCIHYTAYASEGNLYVPYLKKLLINLGVKFEQRKIESLEQLGEESFDAVVNCAGLVAGKLAGDDDSVFPIRGVDAPWHKHFLYRDFSTFSIPKTDCVVLGSVKQEGRYETEITDEDRQDILKRYIELHPAMKEPKILREWLGLRPFRKEIRIEAVEKTTKSGKPYTIIHHYGHGGNGFTLGWGTAKKATKLLLDSLDRSSTVNRIKLPSKL</sequence>
<dbReference type="GO" id="GO:0019478">
    <property type="term" value="P:D-amino acid catabolic process"/>
    <property type="evidence" value="ECO:0007669"/>
    <property type="project" value="TreeGrafter"/>
</dbReference>
<dbReference type="InterPro" id="IPR006181">
    <property type="entry name" value="D-amino_acid_oxidase_CS"/>
</dbReference>
<keyword evidence="5" id="KW-0560">Oxidoreductase</keyword>
<proteinExistence type="inferred from homology"/>
<comment type="caution">
    <text evidence="7">The sequence shown here is derived from an EMBL/GenBank/DDBJ whole genome shotgun (WGS) entry which is preliminary data.</text>
</comment>
<comment type="cofactor">
    <cofactor evidence="1">
        <name>FAD</name>
        <dbReference type="ChEBI" id="CHEBI:57692"/>
    </cofactor>
</comment>
<evidence type="ECO:0000313" key="7">
    <source>
        <dbReference type="EMBL" id="CAD6192383.1"/>
    </source>
</evidence>
<evidence type="ECO:0000313" key="8">
    <source>
        <dbReference type="Proteomes" id="UP000835052"/>
    </source>
</evidence>
<keyword evidence="3" id="KW-0285">Flavoprotein</keyword>
<dbReference type="Proteomes" id="UP000835052">
    <property type="component" value="Unassembled WGS sequence"/>
</dbReference>
<dbReference type="PROSITE" id="PS00677">
    <property type="entry name" value="DAO"/>
    <property type="match status" value="1"/>
</dbReference>
<dbReference type="SUPFAM" id="SSF51971">
    <property type="entry name" value="Nucleotide-binding domain"/>
    <property type="match status" value="1"/>
</dbReference>
<evidence type="ECO:0000256" key="5">
    <source>
        <dbReference type="ARBA" id="ARBA00023002"/>
    </source>
</evidence>
<dbReference type="Gene3D" id="3.30.9.10">
    <property type="entry name" value="D-Amino Acid Oxidase, subunit A, domain 2"/>
    <property type="match status" value="1"/>
</dbReference>
<feature type="domain" description="FAD dependent oxidoreductase" evidence="6">
    <location>
        <begin position="23"/>
        <end position="337"/>
    </location>
</feature>
<dbReference type="OrthoDB" id="2015447at2759"/>
<evidence type="ECO:0000256" key="1">
    <source>
        <dbReference type="ARBA" id="ARBA00001974"/>
    </source>
</evidence>
<dbReference type="GO" id="GO:0005737">
    <property type="term" value="C:cytoplasm"/>
    <property type="evidence" value="ECO:0007669"/>
    <property type="project" value="TreeGrafter"/>
</dbReference>
<evidence type="ECO:0000256" key="2">
    <source>
        <dbReference type="ARBA" id="ARBA00006730"/>
    </source>
</evidence>
<dbReference type="Gene3D" id="3.40.50.720">
    <property type="entry name" value="NAD(P)-binding Rossmann-like Domain"/>
    <property type="match status" value="1"/>
</dbReference>
<dbReference type="PANTHER" id="PTHR11530:SF28">
    <property type="entry name" value="D-ASPARTATE OXIDASE 1"/>
    <property type="match status" value="1"/>
</dbReference>
<keyword evidence="4" id="KW-0274">FAD</keyword>
<comment type="similarity">
    <text evidence="2">Belongs to the DAMOX/DASOX family.</text>
</comment>
<name>A0A8S1H8Z3_9PELO</name>
<dbReference type="AlphaFoldDB" id="A0A8S1H8Z3"/>
<dbReference type="EMBL" id="CAJGYM010000027">
    <property type="protein sequence ID" value="CAD6192383.1"/>
    <property type="molecule type" value="Genomic_DNA"/>
</dbReference>
<evidence type="ECO:0000259" key="6">
    <source>
        <dbReference type="Pfam" id="PF01266"/>
    </source>
</evidence>
<keyword evidence="8" id="KW-1185">Reference proteome</keyword>
<dbReference type="SUPFAM" id="SSF54373">
    <property type="entry name" value="FAD-linked reductases, C-terminal domain"/>
    <property type="match status" value="1"/>
</dbReference>
<dbReference type="GO" id="GO:0071949">
    <property type="term" value="F:FAD binding"/>
    <property type="evidence" value="ECO:0007669"/>
    <property type="project" value="InterPro"/>
</dbReference>
<reference evidence="7" key="1">
    <citation type="submission" date="2020-10" db="EMBL/GenBank/DDBJ databases">
        <authorList>
            <person name="Kikuchi T."/>
        </authorList>
    </citation>
    <scope>NUCLEOTIDE SEQUENCE</scope>
    <source>
        <strain evidence="7">NKZ352</strain>
    </source>
</reference>
<dbReference type="GO" id="GO:0003884">
    <property type="term" value="F:D-amino-acid oxidase activity"/>
    <property type="evidence" value="ECO:0007669"/>
    <property type="project" value="InterPro"/>
</dbReference>
<dbReference type="InterPro" id="IPR006076">
    <property type="entry name" value="FAD-dep_OxRdtase"/>
</dbReference>
<gene>
    <name evidence="7" type="ORF">CAUJ_LOCUS8302</name>
</gene>
<evidence type="ECO:0000256" key="3">
    <source>
        <dbReference type="ARBA" id="ARBA00022630"/>
    </source>
</evidence>